<dbReference type="Gene3D" id="3.40.50.150">
    <property type="entry name" value="Vaccinia Virus protein VP39"/>
    <property type="match status" value="1"/>
</dbReference>
<dbReference type="Pfam" id="PF13489">
    <property type="entry name" value="Methyltransf_23"/>
    <property type="match status" value="1"/>
</dbReference>
<protein>
    <submittedName>
        <fullName evidence="2">Class I SAM-dependent methyltransferase</fullName>
    </submittedName>
</protein>
<dbReference type="CDD" id="cd02440">
    <property type="entry name" value="AdoMet_MTases"/>
    <property type="match status" value="1"/>
</dbReference>
<name>A0ABT1UAL5_9GAMM</name>
<keyword evidence="1" id="KW-0808">Transferase</keyword>
<accession>A0ABT1UAL5</accession>
<dbReference type="PANTHER" id="PTHR43861">
    <property type="entry name" value="TRANS-ACONITATE 2-METHYLTRANSFERASE-RELATED"/>
    <property type="match status" value="1"/>
</dbReference>
<evidence type="ECO:0000256" key="1">
    <source>
        <dbReference type="ARBA" id="ARBA00022679"/>
    </source>
</evidence>
<dbReference type="Proteomes" id="UP001524586">
    <property type="component" value="Unassembled WGS sequence"/>
</dbReference>
<evidence type="ECO:0000313" key="3">
    <source>
        <dbReference type="Proteomes" id="UP001524586"/>
    </source>
</evidence>
<dbReference type="EMBL" id="JANIBK010000259">
    <property type="protein sequence ID" value="MCQ8130906.1"/>
    <property type="molecule type" value="Genomic_DNA"/>
</dbReference>
<dbReference type="SUPFAM" id="SSF53335">
    <property type="entry name" value="S-adenosyl-L-methionine-dependent methyltransferases"/>
    <property type="match status" value="1"/>
</dbReference>
<dbReference type="RefSeq" id="WP_256617301.1">
    <property type="nucleotide sequence ID" value="NZ_JANIBK010000259.1"/>
</dbReference>
<evidence type="ECO:0000313" key="2">
    <source>
        <dbReference type="EMBL" id="MCQ8130906.1"/>
    </source>
</evidence>
<organism evidence="2 3">
    <name type="scientific">Methylomonas rivi</name>
    <dbReference type="NCBI Taxonomy" id="2952226"/>
    <lineage>
        <taxon>Bacteria</taxon>
        <taxon>Pseudomonadati</taxon>
        <taxon>Pseudomonadota</taxon>
        <taxon>Gammaproteobacteria</taxon>
        <taxon>Methylococcales</taxon>
        <taxon>Methylococcaceae</taxon>
        <taxon>Methylomonas</taxon>
    </lineage>
</organism>
<dbReference type="GO" id="GO:0008168">
    <property type="term" value="F:methyltransferase activity"/>
    <property type="evidence" value="ECO:0007669"/>
    <property type="project" value="UniProtKB-KW"/>
</dbReference>
<sequence>MDKPNNSLKAHYDASYYGNVYAGFDNDAFARRWALGSLATMGVENREYAAVLEFGAGLGQNLALIQAREKWAVDIAPESRTACEAKGFKWTDSLEAVPDGIADIIIARHSLEHVASPYETLRALRRKLGPAGKILLAVPVEAGGIPKSLTEYDEHCHLFSWTPTTLKNLLIATGWEIETLKLHNGLLFIRSLLLLNISTTVFLAFRTLTTRFCPLKSAEIIAVCVPGKNGA</sequence>
<proteinExistence type="predicted"/>
<gene>
    <name evidence="2" type="ORF">NP596_20795</name>
</gene>
<keyword evidence="3" id="KW-1185">Reference proteome</keyword>
<comment type="caution">
    <text evidence="2">The sequence shown here is derived from an EMBL/GenBank/DDBJ whole genome shotgun (WGS) entry which is preliminary data.</text>
</comment>
<keyword evidence="2" id="KW-0489">Methyltransferase</keyword>
<dbReference type="InterPro" id="IPR029063">
    <property type="entry name" value="SAM-dependent_MTases_sf"/>
</dbReference>
<dbReference type="GO" id="GO:0032259">
    <property type="term" value="P:methylation"/>
    <property type="evidence" value="ECO:0007669"/>
    <property type="project" value="UniProtKB-KW"/>
</dbReference>
<dbReference type="PANTHER" id="PTHR43861:SF3">
    <property type="entry name" value="PUTATIVE (AFU_ORTHOLOGUE AFUA_2G14390)-RELATED"/>
    <property type="match status" value="1"/>
</dbReference>
<reference evidence="2 3" key="1">
    <citation type="submission" date="2022-07" db="EMBL/GenBank/DDBJ databases">
        <title>Methylomonas rivi sp. nov., Methylomonas rosea sp. nov., Methylomonas aureus sp. nov. and Methylomonas subterranea sp. nov., four novel methanotrophs isolated from a freshwater creek and the deep terrestrial subsurface.</title>
        <authorList>
            <person name="Abin C."/>
            <person name="Sankaranarayanan K."/>
            <person name="Garner C."/>
            <person name="Sindelar R."/>
            <person name="Kotary K."/>
            <person name="Garner R."/>
            <person name="Barclay S."/>
            <person name="Lawson P."/>
            <person name="Krumholz L."/>
        </authorList>
    </citation>
    <scope>NUCLEOTIDE SEQUENCE [LARGE SCALE GENOMIC DNA]</scope>
    <source>
        <strain evidence="2 3">WSC-6</strain>
    </source>
</reference>